<dbReference type="InterPro" id="IPR031993">
    <property type="entry name" value="DUF4789"/>
</dbReference>
<evidence type="ECO:0000256" key="1">
    <source>
        <dbReference type="SAM" id="MobiDB-lite"/>
    </source>
</evidence>
<feature type="compositionally biased region" description="Basic and acidic residues" evidence="1">
    <location>
        <begin position="31"/>
        <end position="44"/>
    </location>
</feature>
<feature type="region of interest" description="Disordered" evidence="1">
    <location>
        <begin position="586"/>
        <end position="615"/>
    </location>
</feature>
<gene>
    <name evidence="3" type="ORF">Pmani_030859</name>
</gene>
<feature type="region of interest" description="Disordered" evidence="1">
    <location>
        <begin position="327"/>
        <end position="359"/>
    </location>
</feature>
<dbReference type="EMBL" id="JAWZYT010003804">
    <property type="protein sequence ID" value="KAK4296659.1"/>
    <property type="molecule type" value="Genomic_DNA"/>
</dbReference>
<protein>
    <recommendedName>
        <fullName evidence="2">DUF4789 domain-containing protein</fullName>
    </recommendedName>
</protein>
<dbReference type="Proteomes" id="UP001292094">
    <property type="component" value="Unassembled WGS sequence"/>
</dbReference>
<feature type="compositionally biased region" description="Low complexity" evidence="1">
    <location>
        <begin position="328"/>
        <end position="339"/>
    </location>
</feature>
<accession>A0AAE1TVG6</accession>
<feature type="compositionally biased region" description="Basic residues" evidence="1">
    <location>
        <begin position="341"/>
        <end position="358"/>
    </location>
</feature>
<feature type="compositionally biased region" description="Pro residues" evidence="1">
    <location>
        <begin position="764"/>
        <end position="773"/>
    </location>
</feature>
<feature type="domain" description="DUF4789" evidence="2">
    <location>
        <begin position="449"/>
        <end position="544"/>
    </location>
</feature>
<comment type="caution">
    <text evidence="3">The sequence shown here is derived from an EMBL/GenBank/DDBJ whole genome shotgun (WGS) entry which is preliminary data.</text>
</comment>
<dbReference type="PANTHER" id="PTHR21177:SF7">
    <property type="entry name" value="GH11627P"/>
    <property type="match status" value="1"/>
</dbReference>
<evidence type="ECO:0000313" key="4">
    <source>
        <dbReference type="Proteomes" id="UP001292094"/>
    </source>
</evidence>
<dbReference type="Pfam" id="PF16033">
    <property type="entry name" value="DUF4789"/>
    <property type="match status" value="2"/>
</dbReference>
<dbReference type="PANTHER" id="PTHR21177">
    <property type="entry name" value="IP06524P-RELATED"/>
    <property type="match status" value="1"/>
</dbReference>
<evidence type="ECO:0000313" key="3">
    <source>
        <dbReference type="EMBL" id="KAK4296659.1"/>
    </source>
</evidence>
<dbReference type="AlphaFoldDB" id="A0AAE1TVG6"/>
<feature type="domain" description="DUF4789" evidence="2">
    <location>
        <begin position="383"/>
        <end position="438"/>
    </location>
</feature>
<proteinExistence type="predicted"/>
<reference evidence="3" key="1">
    <citation type="submission" date="2023-11" db="EMBL/GenBank/DDBJ databases">
        <title>Genome assemblies of two species of porcelain crab, Petrolisthes cinctipes and Petrolisthes manimaculis (Anomura: Porcellanidae).</title>
        <authorList>
            <person name="Angst P."/>
        </authorList>
    </citation>
    <scope>NUCLEOTIDE SEQUENCE</scope>
    <source>
        <strain evidence="3">PB745_02</strain>
        <tissue evidence="3">Gill</tissue>
    </source>
</reference>
<feature type="compositionally biased region" description="Basic residues" evidence="1">
    <location>
        <begin position="595"/>
        <end position="610"/>
    </location>
</feature>
<feature type="region of interest" description="Disordered" evidence="1">
    <location>
        <begin position="1"/>
        <end position="44"/>
    </location>
</feature>
<sequence length="803" mass="89480">MEERGWGRKKMRWRKKGEMEEKNEMEEEKGEMEGKNEMEEEKGVRSITALTLAVIRSKVNHEMEEEEEEEEEEGLASIASLHHYRLTFTSSFRAPPNLTQSPLPFLYLLLGDLALKGQSFCTWSVRASGGHGGYIPFVELPCERYIGETIQWILTLSLSPISCKIVPWVCCPLELGDSKITVSSPLDCQEAGAVYASTAFWTMQAISIVGLIFAIKSVGDCFAGLVGAKIEPDVFPMTFDLSDLTAAVIQGIDVKEVKKEGQLNFVKKKMVAYLQDHYLKEQNKKNIEKKVVYDHEDRLYEWDGKEDNHMESTNYQLERLEEIYFDDNNTTTTTTTERSNNNRRKSRSRRKAHSRSKRQVVSVNIPTLEGFVRGGDDAPSDVCKRDEVFVEEDGECHQLLSQGPCEDEEVVFVDTYTKKGYCGPRLCPPERVFVFSDQMCHDPRELGVCPPGRMLFTSGFGTPVCGCPDGTYEEDDDPDEDVCEPVLGGNPCNKGQVFWFSDFKRPARCVADPCGGLNDKRSEKELPYVPALYDGRCYQIGTQPSFCKSDQLYSISFELLKGVCSTLENAGFEVLDEDGALSFLSTGIDRNTPNSRRKTQKPGTTTKKKPLTPASTTLLHRPEIGSSVVQFGDHDDLFTHPSIQPLPVGGSVVPVYRSHDDHNDEDNEVEDEPRVTLLPTHVNAFSPSLISVNGSVTFLSFLNGMLTPHYRNRRSPLPFASPGNVFEPSLSACRAGAKRDGNAKCRETVLPSHYPPARSRPRRSVPPVPPRPACPSGTFRNVARKCTASATGIASNINALGLG</sequence>
<name>A0AAE1TVG6_9EUCA</name>
<evidence type="ECO:0000259" key="2">
    <source>
        <dbReference type="Pfam" id="PF16033"/>
    </source>
</evidence>
<organism evidence="3 4">
    <name type="scientific">Petrolisthes manimaculis</name>
    <dbReference type="NCBI Taxonomy" id="1843537"/>
    <lineage>
        <taxon>Eukaryota</taxon>
        <taxon>Metazoa</taxon>
        <taxon>Ecdysozoa</taxon>
        <taxon>Arthropoda</taxon>
        <taxon>Crustacea</taxon>
        <taxon>Multicrustacea</taxon>
        <taxon>Malacostraca</taxon>
        <taxon>Eumalacostraca</taxon>
        <taxon>Eucarida</taxon>
        <taxon>Decapoda</taxon>
        <taxon>Pleocyemata</taxon>
        <taxon>Anomura</taxon>
        <taxon>Galatheoidea</taxon>
        <taxon>Porcellanidae</taxon>
        <taxon>Petrolisthes</taxon>
    </lineage>
</organism>
<keyword evidence="4" id="KW-1185">Reference proteome</keyword>
<feature type="region of interest" description="Disordered" evidence="1">
    <location>
        <begin position="749"/>
        <end position="773"/>
    </location>
</feature>